<gene>
    <name evidence="2" type="ORF">SAY86_011586</name>
</gene>
<keyword evidence="3" id="KW-1185">Reference proteome</keyword>
<accession>A0AAN7LGP2</accession>
<reference evidence="2 3" key="1">
    <citation type="journal article" date="2023" name="Hortic Res">
        <title>Pangenome of water caltrop reveals structural variations and asymmetric subgenome divergence after allopolyploidization.</title>
        <authorList>
            <person name="Zhang X."/>
            <person name="Chen Y."/>
            <person name="Wang L."/>
            <person name="Yuan Y."/>
            <person name="Fang M."/>
            <person name="Shi L."/>
            <person name="Lu R."/>
            <person name="Comes H.P."/>
            <person name="Ma Y."/>
            <person name="Chen Y."/>
            <person name="Huang G."/>
            <person name="Zhou Y."/>
            <person name="Zheng Z."/>
            <person name="Qiu Y."/>
        </authorList>
    </citation>
    <scope>NUCLEOTIDE SEQUENCE [LARGE SCALE GENOMIC DNA]</scope>
    <source>
        <strain evidence="2">F231</strain>
    </source>
</reference>
<evidence type="ECO:0000256" key="1">
    <source>
        <dbReference type="SAM" id="MobiDB-lite"/>
    </source>
</evidence>
<evidence type="ECO:0000313" key="3">
    <source>
        <dbReference type="Proteomes" id="UP001346149"/>
    </source>
</evidence>
<feature type="region of interest" description="Disordered" evidence="1">
    <location>
        <begin position="24"/>
        <end position="52"/>
    </location>
</feature>
<sequence>MDQDARARIYSRRAGMRWAEIRFPLQPPQHGGSVEASGPLEGSFSHERLLHD</sequence>
<organism evidence="2 3">
    <name type="scientific">Trapa natans</name>
    <name type="common">Water chestnut</name>
    <dbReference type="NCBI Taxonomy" id="22666"/>
    <lineage>
        <taxon>Eukaryota</taxon>
        <taxon>Viridiplantae</taxon>
        <taxon>Streptophyta</taxon>
        <taxon>Embryophyta</taxon>
        <taxon>Tracheophyta</taxon>
        <taxon>Spermatophyta</taxon>
        <taxon>Magnoliopsida</taxon>
        <taxon>eudicotyledons</taxon>
        <taxon>Gunneridae</taxon>
        <taxon>Pentapetalae</taxon>
        <taxon>rosids</taxon>
        <taxon>malvids</taxon>
        <taxon>Myrtales</taxon>
        <taxon>Lythraceae</taxon>
        <taxon>Trapa</taxon>
    </lineage>
</organism>
<dbReference type="AlphaFoldDB" id="A0AAN7LGP2"/>
<name>A0AAN7LGP2_TRANT</name>
<dbReference type="EMBL" id="JAXQNO010000012">
    <property type="protein sequence ID" value="KAK4787753.1"/>
    <property type="molecule type" value="Genomic_DNA"/>
</dbReference>
<protein>
    <submittedName>
        <fullName evidence="2">Uncharacterized protein</fullName>
    </submittedName>
</protein>
<proteinExistence type="predicted"/>
<comment type="caution">
    <text evidence="2">The sequence shown here is derived from an EMBL/GenBank/DDBJ whole genome shotgun (WGS) entry which is preliminary data.</text>
</comment>
<evidence type="ECO:0000313" key="2">
    <source>
        <dbReference type="EMBL" id="KAK4787753.1"/>
    </source>
</evidence>
<dbReference type="Proteomes" id="UP001346149">
    <property type="component" value="Unassembled WGS sequence"/>
</dbReference>